<dbReference type="AlphaFoldDB" id="A0A8H3L856"/>
<comment type="caution">
    <text evidence="1">The sequence shown here is derived from an EMBL/GenBank/DDBJ whole genome shotgun (WGS) entry which is preliminary data.</text>
</comment>
<organism evidence="1 2">
    <name type="scientific">Rhizophagus clarus</name>
    <dbReference type="NCBI Taxonomy" id="94130"/>
    <lineage>
        <taxon>Eukaryota</taxon>
        <taxon>Fungi</taxon>
        <taxon>Fungi incertae sedis</taxon>
        <taxon>Mucoromycota</taxon>
        <taxon>Glomeromycotina</taxon>
        <taxon>Glomeromycetes</taxon>
        <taxon>Glomerales</taxon>
        <taxon>Glomeraceae</taxon>
        <taxon>Rhizophagus</taxon>
    </lineage>
</organism>
<dbReference type="OrthoDB" id="10434453at2759"/>
<protein>
    <submittedName>
        <fullName evidence="1">Kinase-like domain-containing protein</fullName>
    </submittedName>
</protein>
<keyword evidence="1" id="KW-0418">Kinase</keyword>
<name>A0A8H3L856_9GLOM</name>
<proteinExistence type="predicted"/>
<sequence>MSYNNKDEIRIESELNELNIIDTDSGISCKNCFSWCQKCVPRCLIEGWTSGNNDIDEFIKGTIYSSYDGTSFLEWVPFDRFEEIKHVDRVFTFDNLSNPVNFSIITSYLDEEDNKDCQDSKLFDLEIPN</sequence>
<keyword evidence="1" id="KW-0808">Transferase</keyword>
<gene>
    <name evidence="1" type="ORF">RCL2_000815500</name>
</gene>
<dbReference type="EMBL" id="BLAL01000053">
    <property type="protein sequence ID" value="GES80894.1"/>
    <property type="molecule type" value="Genomic_DNA"/>
</dbReference>
<evidence type="ECO:0000313" key="1">
    <source>
        <dbReference type="EMBL" id="GES80894.1"/>
    </source>
</evidence>
<evidence type="ECO:0000313" key="2">
    <source>
        <dbReference type="Proteomes" id="UP000615446"/>
    </source>
</evidence>
<dbReference type="Proteomes" id="UP000615446">
    <property type="component" value="Unassembled WGS sequence"/>
</dbReference>
<accession>A0A8H3L856</accession>
<reference evidence="1" key="1">
    <citation type="submission" date="2019-10" db="EMBL/GenBank/DDBJ databases">
        <title>Conservation and host-specific expression of non-tandemly repeated heterogenous ribosome RNA gene in arbuscular mycorrhizal fungi.</title>
        <authorList>
            <person name="Maeda T."/>
            <person name="Kobayashi Y."/>
            <person name="Nakagawa T."/>
            <person name="Ezawa T."/>
            <person name="Yamaguchi K."/>
            <person name="Bino T."/>
            <person name="Nishimoto Y."/>
            <person name="Shigenobu S."/>
            <person name="Kawaguchi M."/>
        </authorList>
    </citation>
    <scope>NUCLEOTIDE SEQUENCE</scope>
    <source>
        <strain evidence="1">HR1</strain>
    </source>
</reference>
<dbReference type="GO" id="GO:0016301">
    <property type="term" value="F:kinase activity"/>
    <property type="evidence" value="ECO:0007669"/>
    <property type="project" value="UniProtKB-KW"/>
</dbReference>